<organism evidence="1 2">
    <name type="scientific">Thiobacillus denitrificans</name>
    <dbReference type="NCBI Taxonomy" id="36861"/>
    <lineage>
        <taxon>Bacteria</taxon>
        <taxon>Pseudomonadati</taxon>
        <taxon>Pseudomonadota</taxon>
        <taxon>Betaproteobacteria</taxon>
        <taxon>Nitrosomonadales</taxon>
        <taxon>Thiobacillaceae</taxon>
        <taxon>Thiobacillus</taxon>
    </lineage>
</organism>
<evidence type="ECO:0000313" key="2">
    <source>
        <dbReference type="Proteomes" id="UP000064243"/>
    </source>
</evidence>
<dbReference type="Proteomes" id="UP000064243">
    <property type="component" value="Unassembled WGS sequence"/>
</dbReference>
<gene>
    <name evidence="1" type="ORF">ABW22_16045</name>
</gene>
<sequence>MEVDFVLESTDRQLIGIEVKAAATVTHDDFRGLKKLQTLTGKRFVSGIVLHDGDQALPFGEGLWAVPFAML</sequence>
<dbReference type="OrthoDB" id="9771844at2"/>
<protein>
    <recommendedName>
        <fullName evidence="3">DUF4143 domain-containing protein</fullName>
    </recommendedName>
</protein>
<dbReference type="PATRIC" id="fig|36861.3.peg.3162"/>
<evidence type="ECO:0008006" key="3">
    <source>
        <dbReference type="Google" id="ProtNLM"/>
    </source>
</evidence>
<accession>A0A119CT89</accession>
<name>A0A119CT89_THIDE</name>
<dbReference type="RefSeq" id="WP_059759246.1">
    <property type="nucleotide sequence ID" value="NZ_LDUG01000061.1"/>
</dbReference>
<dbReference type="PANTHER" id="PTHR43566:SF2">
    <property type="entry name" value="DUF4143 DOMAIN-CONTAINING PROTEIN"/>
    <property type="match status" value="1"/>
</dbReference>
<reference evidence="1 2" key="1">
    <citation type="journal article" date="2015" name="Appl. Environ. Microbiol.">
        <title>Aerobic and Anaerobic Thiosulfate Oxidation by a Cold-Adapted, Subglacial Chemoautotroph.</title>
        <authorList>
            <person name="Harrold Z.R."/>
            <person name="Skidmore M.L."/>
            <person name="Hamilton T.L."/>
            <person name="Desch L."/>
            <person name="Amada K."/>
            <person name="van Gelder W."/>
            <person name="Glover K."/>
            <person name="Roden E.E."/>
            <person name="Boyd E.S."/>
        </authorList>
    </citation>
    <scope>NUCLEOTIDE SEQUENCE [LARGE SCALE GENOMIC DNA]</scope>
    <source>
        <strain evidence="1 2">RG</strain>
    </source>
</reference>
<proteinExistence type="predicted"/>
<keyword evidence="2" id="KW-1185">Reference proteome</keyword>
<evidence type="ECO:0000313" key="1">
    <source>
        <dbReference type="EMBL" id="KVW91309.1"/>
    </source>
</evidence>
<dbReference type="AlphaFoldDB" id="A0A119CT89"/>
<comment type="caution">
    <text evidence="1">The sequence shown here is derived from an EMBL/GenBank/DDBJ whole genome shotgun (WGS) entry which is preliminary data.</text>
</comment>
<dbReference type="PANTHER" id="PTHR43566">
    <property type="entry name" value="CONSERVED PROTEIN"/>
    <property type="match status" value="1"/>
</dbReference>
<dbReference type="EMBL" id="LDUG01000061">
    <property type="protein sequence ID" value="KVW91309.1"/>
    <property type="molecule type" value="Genomic_DNA"/>
</dbReference>